<comment type="caution">
    <text evidence="2">The sequence shown here is derived from an EMBL/GenBank/DDBJ whole genome shotgun (WGS) entry which is preliminary data.</text>
</comment>
<dbReference type="AlphaFoldDB" id="A0A812KUP0"/>
<protein>
    <submittedName>
        <fullName evidence="2">Uncharacterized protein</fullName>
    </submittedName>
</protein>
<organism evidence="2 3">
    <name type="scientific">Symbiodinium natans</name>
    <dbReference type="NCBI Taxonomy" id="878477"/>
    <lineage>
        <taxon>Eukaryota</taxon>
        <taxon>Sar</taxon>
        <taxon>Alveolata</taxon>
        <taxon>Dinophyceae</taxon>
        <taxon>Suessiales</taxon>
        <taxon>Symbiodiniaceae</taxon>
        <taxon>Symbiodinium</taxon>
    </lineage>
</organism>
<proteinExistence type="predicted"/>
<evidence type="ECO:0000256" key="1">
    <source>
        <dbReference type="SAM" id="SignalP"/>
    </source>
</evidence>
<gene>
    <name evidence="2" type="ORF">SNAT2548_LOCUS10198</name>
</gene>
<dbReference type="OrthoDB" id="407264at2759"/>
<keyword evidence="1" id="KW-0732">Signal</keyword>
<feature type="chain" id="PRO_5032520785" evidence="1">
    <location>
        <begin position="33"/>
        <end position="418"/>
    </location>
</feature>
<name>A0A812KUP0_9DINO</name>
<evidence type="ECO:0000313" key="3">
    <source>
        <dbReference type="Proteomes" id="UP000604046"/>
    </source>
</evidence>
<accession>A0A812KUP0</accession>
<feature type="signal peptide" evidence="1">
    <location>
        <begin position="1"/>
        <end position="32"/>
    </location>
</feature>
<evidence type="ECO:0000313" key="2">
    <source>
        <dbReference type="EMBL" id="CAE7236551.1"/>
    </source>
</evidence>
<sequence>MARWRAPWLPWDSSVPVFVALCLSAGVFQAKAGLSQDISAPCEDIFFDEGALLQRPTSRTPGAASLASHGDLHDLGSTSAVRGYIPQKCPNPEDCADIGSNCAGPSTAELVVREVPSSCSLCRLAPDATAILYTIQRGDGAGTRVGQALMSMAYASQYNLKFGGFFLPWDQKDLVHGADQPTALSAFLGCNYSDLLVHVEKPRFAECWSGAPLGGAVDNQANQAILLHQCNGISCRPDLSMLTWGFLAEVRKSTLLLSHPTPLFEGNRLRVVIHIRRGDRQPGGSAFSEPTWASDTLYLDFLSSLDRLGVDAQVHVFSTTEERTKSKDFDIYRSRGAYVHLDGDAVEDWAHMAQADLLLIAPSTYSWAVGLLNDKCVAIFNYVPFPVMMDWISLSEDLNEFGEVGRCLQKKGLHNAVQ</sequence>
<dbReference type="EMBL" id="CAJNDS010000833">
    <property type="protein sequence ID" value="CAE7236551.1"/>
    <property type="molecule type" value="Genomic_DNA"/>
</dbReference>
<keyword evidence="3" id="KW-1185">Reference proteome</keyword>
<reference evidence="2" key="1">
    <citation type="submission" date="2021-02" db="EMBL/GenBank/DDBJ databases">
        <authorList>
            <person name="Dougan E. K."/>
            <person name="Rhodes N."/>
            <person name="Thang M."/>
            <person name="Chan C."/>
        </authorList>
    </citation>
    <scope>NUCLEOTIDE SEQUENCE</scope>
</reference>
<dbReference type="Proteomes" id="UP000604046">
    <property type="component" value="Unassembled WGS sequence"/>
</dbReference>